<dbReference type="Gene3D" id="1.10.10.60">
    <property type="entry name" value="Homeodomain-like"/>
    <property type="match status" value="1"/>
</dbReference>
<dbReference type="SUPFAM" id="SSF46689">
    <property type="entry name" value="Homeodomain-like"/>
    <property type="match status" value="1"/>
</dbReference>
<dbReference type="EMBL" id="LNQR01000049">
    <property type="protein sequence ID" value="KWT87642.1"/>
    <property type="molecule type" value="Genomic_DNA"/>
</dbReference>
<reference evidence="1 2" key="1">
    <citation type="submission" date="2015-11" db="EMBL/GenBank/DDBJ databases">
        <authorList>
            <person name="Lin W."/>
        </authorList>
    </citation>
    <scope>NUCLEOTIDE SEQUENCE [LARGE SCALE GENOMIC DNA]</scope>
    <source>
        <strain evidence="1 2">HCH-1</strain>
    </source>
</reference>
<keyword evidence="2" id="KW-1185">Reference proteome</keyword>
<dbReference type="Pfam" id="PF13384">
    <property type="entry name" value="HTH_23"/>
    <property type="match status" value="1"/>
</dbReference>
<gene>
    <name evidence="1" type="ORF">ASN18_1319</name>
</gene>
<organism evidence="1 2">
    <name type="scientific">Candidatus Magnetominusculus xianensis</name>
    <dbReference type="NCBI Taxonomy" id="1748249"/>
    <lineage>
        <taxon>Bacteria</taxon>
        <taxon>Pseudomonadati</taxon>
        <taxon>Nitrospirota</taxon>
        <taxon>Nitrospiria</taxon>
        <taxon>Nitrospirales</taxon>
        <taxon>Nitrospiraceae</taxon>
        <taxon>Candidatus Magnetominusculus</taxon>
    </lineage>
</organism>
<name>A0ABR5SG49_9BACT</name>
<proteinExistence type="predicted"/>
<protein>
    <submittedName>
        <fullName evidence="1">Uncharacterized protein</fullName>
    </submittedName>
</protein>
<dbReference type="InterPro" id="IPR009057">
    <property type="entry name" value="Homeodomain-like_sf"/>
</dbReference>
<evidence type="ECO:0000313" key="2">
    <source>
        <dbReference type="Proteomes" id="UP000060487"/>
    </source>
</evidence>
<evidence type="ECO:0000313" key="1">
    <source>
        <dbReference type="EMBL" id="KWT87642.1"/>
    </source>
</evidence>
<dbReference type="RefSeq" id="WP_085051950.1">
    <property type="nucleotide sequence ID" value="NZ_LNQR01000049.1"/>
</dbReference>
<sequence length="134" mass="15410">MNSKRLLCTDCRKYTGCKELCVHVEQELLALDSTDYYMEFNDSIITTDYKIILAEIAEGQQWKRRVTIENIRTIKDIRLRAITVMLFSGMPVKQISKILNISISTLYRIIRNNGQPCICCMMAELELPAIISGN</sequence>
<comment type="caution">
    <text evidence="1">The sequence shown here is derived from an EMBL/GenBank/DDBJ whole genome shotgun (WGS) entry which is preliminary data.</text>
</comment>
<dbReference type="Proteomes" id="UP000060487">
    <property type="component" value="Unassembled WGS sequence"/>
</dbReference>
<accession>A0ABR5SG49</accession>